<keyword evidence="5" id="KW-0732">Signal</keyword>
<reference evidence="11 12" key="1">
    <citation type="submission" date="2024-02" db="EMBL/GenBank/DDBJ databases">
        <title>First draft genome assembly of two strains of Seiridium cardinale.</title>
        <authorList>
            <person name="Emiliani G."/>
            <person name="Scali E."/>
        </authorList>
    </citation>
    <scope>NUCLEOTIDE SEQUENCE [LARGE SCALE GENOMIC DNA]</scope>
    <source>
        <strain evidence="11 12">BM-138-000479</strain>
    </source>
</reference>
<keyword evidence="6 10" id="KW-0378">Hydrolase</keyword>
<keyword evidence="4" id="KW-0479">Metal-binding</keyword>
<keyword evidence="8" id="KW-1015">Disulfide bond</keyword>
<evidence type="ECO:0000256" key="10">
    <source>
        <dbReference type="RuleBase" id="RU361238"/>
    </source>
</evidence>
<evidence type="ECO:0000256" key="5">
    <source>
        <dbReference type="ARBA" id="ARBA00022729"/>
    </source>
</evidence>
<evidence type="ECO:0000256" key="3">
    <source>
        <dbReference type="ARBA" id="ARBA00022651"/>
    </source>
</evidence>
<accession>A0ABR2XB41</accession>
<dbReference type="InterPro" id="IPR029058">
    <property type="entry name" value="AB_hydrolase_fold"/>
</dbReference>
<comment type="caution">
    <text evidence="11">The sequence shown here is derived from an EMBL/GenBank/DDBJ whole genome shotgun (WGS) entry which is preliminary data.</text>
</comment>
<dbReference type="Pfam" id="PF07519">
    <property type="entry name" value="Tannase"/>
    <property type="match status" value="1"/>
</dbReference>
<keyword evidence="3" id="KW-0624">Polysaccharide degradation</keyword>
<proteinExistence type="inferred from homology"/>
<sequence>MSANRPTAVTYYRSEAESVERFDSMMRALIMFIFHALALAVFSDACADLQEPIGNNVFYNSTSVAVGTLKIASTAYNNTATLCRIIGVMKYGEFNNNTLNFEVWLPPEASYNSRYLSVGNGGFAGSIDYSSMLENVNNGYAVGGCDSGHSESDNGASTPESYVPYLNNHDETLAWIHNSIAMFTEPAKALTSIFYGKEPQYLYYSGCSTGGAQGFALAQYHPEIFDGIYAGSPGNHYSHLILSFLWNGLNSNATESTLSPNTLDLITDSVLGACDSFDGVEDGVLEDPTQCHFDIFSLLCSDGQNPTADNKTVCLTLSQIQTAQKFYAGPIDVRSQTQVYPGFAFGSERQWSLQEDSLYLDYAVPILQNLVFDNISYDYTTFNWASDIDLVNQKALPLIDEIAPDLSAFQQRGGKMIVTQGWADPFNAPYWPIQQRNEMHQIFGTELSNFYTLFMIPGGGHCGAAAYGYESVPATYEVLDRLVPWVEQGSKPQDLLTTSPPDGSNITKTLYPYL</sequence>
<dbReference type="InterPro" id="IPR011118">
    <property type="entry name" value="Tannase/feruloyl_esterase"/>
</dbReference>
<dbReference type="SUPFAM" id="SSF53474">
    <property type="entry name" value="alpha/beta-Hydrolases"/>
    <property type="match status" value="1"/>
</dbReference>
<gene>
    <name evidence="11" type="ORF">SCAR479_12316</name>
</gene>
<keyword evidence="2" id="KW-0719">Serine esterase</keyword>
<dbReference type="PANTHER" id="PTHR33938:SF15">
    <property type="entry name" value="FERULOYL ESTERASE B-RELATED"/>
    <property type="match status" value="1"/>
</dbReference>
<keyword evidence="12" id="KW-1185">Reference proteome</keyword>
<dbReference type="Gene3D" id="3.40.50.1820">
    <property type="entry name" value="alpha/beta hydrolase"/>
    <property type="match status" value="1"/>
</dbReference>
<evidence type="ECO:0000256" key="6">
    <source>
        <dbReference type="ARBA" id="ARBA00022801"/>
    </source>
</evidence>
<dbReference type="EC" id="3.1.1.-" evidence="10"/>
<evidence type="ECO:0000256" key="4">
    <source>
        <dbReference type="ARBA" id="ARBA00022723"/>
    </source>
</evidence>
<dbReference type="EMBL" id="JARVKM010000082">
    <property type="protein sequence ID" value="KAK9770967.1"/>
    <property type="molecule type" value="Genomic_DNA"/>
</dbReference>
<dbReference type="PANTHER" id="PTHR33938">
    <property type="entry name" value="FERULOYL ESTERASE B-RELATED"/>
    <property type="match status" value="1"/>
</dbReference>
<keyword evidence="7" id="KW-0106">Calcium</keyword>
<keyword evidence="3" id="KW-0858">Xylan degradation</keyword>
<evidence type="ECO:0000313" key="11">
    <source>
        <dbReference type="EMBL" id="KAK9770967.1"/>
    </source>
</evidence>
<name>A0ABR2XB41_9PEZI</name>
<comment type="similarity">
    <text evidence="1 10">Belongs to the tannase family.</text>
</comment>
<evidence type="ECO:0000256" key="9">
    <source>
        <dbReference type="ARBA" id="ARBA00034075"/>
    </source>
</evidence>
<protein>
    <recommendedName>
        <fullName evidence="10">Carboxylic ester hydrolase</fullName>
        <ecNumber evidence="10">3.1.1.-</ecNumber>
    </recommendedName>
</protein>
<evidence type="ECO:0000256" key="2">
    <source>
        <dbReference type="ARBA" id="ARBA00022487"/>
    </source>
</evidence>
<evidence type="ECO:0000313" key="12">
    <source>
        <dbReference type="Proteomes" id="UP001465668"/>
    </source>
</evidence>
<dbReference type="Proteomes" id="UP001465668">
    <property type="component" value="Unassembled WGS sequence"/>
</dbReference>
<evidence type="ECO:0000256" key="7">
    <source>
        <dbReference type="ARBA" id="ARBA00022837"/>
    </source>
</evidence>
<organism evidence="11 12">
    <name type="scientific">Seiridium cardinale</name>
    <dbReference type="NCBI Taxonomy" id="138064"/>
    <lineage>
        <taxon>Eukaryota</taxon>
        <taxon>Fungi</taxon>
        <taxon>Dikarya</taxon>
        <taxon>Ascomycota</taxon>
        <taxon>Pezizomycotina</taxon>
        <taxon>Sordariomycetes</taxon>
        <taxon>Xylariomycetidae</taxon>
        <taxon>Amphisphaeriales</taxon>
        <taxon>Sporocadaceae</taxon>
        <taxon>Seiridium</taxon>
    </lineage>
</organism>
<keyword evidence="3" id="KW-0119">Carbohydrate metabolism</keyword>
<evidence type="ECO:0000256" key="1">
    <source>
        <dbReference type="ARBA" id="ARBA00006249"/>
    </source>
</evidence>
<comment type="catalytic activity">
    <reaction evidence="9">
        <text>feruloyl-polysaccharide + H2O = ferulate + polysaccharide.</text>
        <dbReference type="EC" id="3.1.1.73"/>
    </reaction>
</comment>
<evidence type="ECO:0000256" key="8">
    <source>
        <dbReference type="ARBA" id="ARBA00023157"/>
    </source>
</evidence>